<sequence length="219" mass="23389">MCFQNYTQHSGCGHYSETYHNHFTPCTTAFAILSSSRGPSSPPLSPPPEFFPPSSTSTLKRSGTTTSSKQRRFFSLSNMLQRSNTTATAPSTSSSRRAVSGPEPGVSRTSTSSFTAQGLNNDFGIPDHELIATASACPELKKRTLVSSGGGGQVCKGCARWLGHMRSMLEGYDKGRGIRGTPAFKRFLEDTEVARETAHMLGFFPAPGPAEGTSLGVGR</sequence>
<feature type="compositionally biased region" description="Pro residues" evidence="1">
    <location>
        <begin position="40"/>
        <end position="51"/>
    </location>
</feature>
<proteinExistence type="predicted"/>
<evidence type="ECO:0000256" key="1">
    <source>
        <dbReference type="SAM" id="MobiDB-lite"/>
    </source>
</evidence>
<dbReference type="EMBL" id="ML977046">
    <property type="protein sequence ID" value="KAF1948928.1"/>
    <property type="molecule type" value="Genomic_DNA"/>
</dbReference>
<feature type="compositionally biased region" description="Low complexity" evidence="1">
    <location>
        <begin position="82"/>
        <end position="100"/>
    </location>
</feature>
<dbReference type="AlphaFoldDB" id="A0A6A5T9M0"/>
<reference evidence="2" key="1">
    <citation type="journal article" date="2020" name="Stud. Mycol.">
        <title>101 Dothideomycetes genomes: a test case for predicting lifestyles and emergence of pathogens.</title>
        <authorList>
            <person name="Haridas S."/>
            <person name="Albert R."/>
            <person name="Binder M."/>
            <person name="Bloem J."/>
            <person name="Labutti K."/>
            <person name="Salamov A."/>
            <person name="Andreopoulos B."/>
            <person name="Baker S."/>
            <person name="Barry K."/>
            <person name="Bills G."/>
            <person name="Bluhm B."/>
            <person name="Cannon C."/>
            <person name="Castanera R."/>
            <person name="Culley D."/>
            <person name="Daum C."/>
            <person name="Ezra D."/>
            <person name="Gonzalez J."/>
            <person name="Henrissat B."/>
            <person name="Kuo A."/>
            <person name="Liang C."/>
            <person name="Lipzen A."/>
            <person name="Lutzoni F."/>
            <person name="Magnuson J."/>
            <person name="Mondo S."/>
            <person name="Nolan M."/>
            <person name="Ohm R."/>
            <person name="Pangilinan J."/>
            <person name="Park H.-J."/>
            <person name="Ramirez L."/>
            <person name="Alfaro M."/>
            <person name="Sun H."/>
            <person name="Tritt A."/>
            <person name="Yoshinaga Y."/>
            <person name="Zwiers L.-H."/>
            <person name="Turgeon B."/>
            <person name="Goodwin S."/>
            <person name="Spatafora J."/>
            <person name="Crous P."/>
            <person name="Grigoriev I."/>
        </authorList>
    </citation>
    <scope>NUCLEOTIDE SEQUENCE</scope>
    <source>
        <strain evidence="2">CBS 675.92</strain>
    </source>
</reference>
<protein>
    <submittedName>
        <fullName evidence="2">Uncharacterized protein</fullName>
    </submittedName>
</protein>
<organism evidence="2 3">
    <name type="scientific">Byssothecium circinans</name>
    <dbReference type="NCBI Taxonomy" id="147558"/>
    <lineage>
        <taxon>Eukaryota</taxon>
        <taxon>Fungi</taxon>
        <taxon>Dikarya</taxon>
        <taxon>Ascomycota</taxon>
        <taxon>Pezizomycotina</taxon>
        <taxon>Dothideomycetes</taxon>
        <taxon>Pleosporomycetidae</taxon>
        <taxon>Pleosporales</taxon>
        <taxon>Massarineae</taxon>
        <taxon>Massarinaceae</taxon>
        <taxon>Byssothecium</taxon>
    </lineage>
</organism>
<name>A0A6A5T9M0_9PLEO</name>
<feature type="compositionally biased region" description="Polar residues" evidence="1">
    <location>
        <begin position="58"/>
        <end position="68"/>
    </location>
</feature>
<dbReference type="OrthoDB" id="3912456at2759"/>
<gene>
    <name evidence="2" type="ORF">CC80DRAFT_485441</name>
</gene>
<feature type="region of interest" description="Disordered" evidence="1">
    <location>
        <begin position="35"/>
        <end position="114"/>
    </location>
</feature>
<keyword evidence="3" id="KW-1185">Reference proteome</keyword>
<dbReference type="Proteomes" id="UP000800035">
    <property type="component" value="Unassembled WGS sequence"/>
</dbReference>
<accession>A0A6A5T9M0</accession>
<evidence type="ECO:0000313" key="3">
    <source>
        <dbReference type="Proteomes" id="UP000800035"/>
    </source>
</evidence>
<evidence type="ECO:0000313" key="2">
    <source>
        <dbReference type="EMBL" id="KAF1948928.1"/>
    </source>
</evidence>